<protein>
    <recommendedName>
        <fullName evidence="4">Hydrophobin</fullName>
    </recommendedName>
</protein>
<feature type="chain" id="PRO_5040289170" description="Hydrophobin" evidence="1">
    <location>
        <begin position="18"/>
        <end position="139"/>
    </location>
</feature>
<proteinExistence type="predicted"/>
<evidence type="ECO:0000313" key="3">
    <source>
        <dbReference type="Proteomes" id="UP000825890"/>
    </source>
</evidence>
<comment type="caution">
    <text evidence="2">The sequence shown here is derived from an EMBL/GenBank/DDBJ whole genome shotgun (WGS) entry which is preliminary data.</text>
</comment>
<keyword evidence="3" id="KW-1185">Reference proteome</keyword>
<gene>
    <name evidence="2" type="ORF">CKM354_000283100</name>
</gene>
<evidence type="ECO:0008006" key="4">
    <source>
        <dbReference type="Google" id="ProtNLM"/>
    </source>
</evidence>
<sequence>MALKLLLTAYMAVSATSSPQQQQHFSFKKLELNTTGLLLNTTLVNSTTDVNLALSSQSATVNITCPPLCPLESHIAQVNASLWAVTQMNISSLSAFNACSTQQFTIPCNILFDPDHAHFLVCAGARGTGLFQIAAAWSS</sequence>
<evidence type="ECO:0000256" key="1">
    <source>
        <dbReference type="SAM" id="SignalP"/>
    </source>
</evidence>
<dbReference type="EMBL" id="BOLY01000002">
    <property type="protein sequence ID" value="GIZ39449.1"/>
    <property type="molecule type" value="Genomic_DNA"/>
</dbReference>
<dbReference type="GeneID" id="68288406"/>
<evidence type="ECO:0000313" key="2">
    <source>
        <dbReference type="EMBL" id="GIZ39449.1"/>
    </source>
</evidence>
<feature type="signal peptide" evidence="1">
    <location>
        <begin position="1"/>
        <end position="17"/>
    </location>
</feature>
<dbReference type="AlphaFoldDB" id="A0A9P3FE56"/>
<accession>A0A9P3FE56</accession>
<keyword evidence="1" id="KW-0732">Signal</keyword>
<organism evidence="2 3">
    <name type="scientific">Cercospora kikuchii</name>
    <dbReference type="NCBI Taxonomy" id="84275"/>
    <lineage>
        <taxon>Eukaryota</taxon>
        <taxon>Fungi</taxon>
        <taxon>Dikarya</taxon>
        <taxon>Ascomycota</taxon>
        <taxon>Pezizomycotina</taxon>
        <taxon>Dothideomycetes</taxon>
        <taxon>Dothideomycetidae</taxon>
        <taxon>Mycosphaerellales</taxon>
        <taxon>Mycosphaerellaceae</taxon>
        <taxon>Cercospora</taxon>
    </lineage>
</organism>
<dbReference type="OrthoDB" id="10406801at2759"/>
<name>A0A9P3FE56_9PEZI</name>
<dbReference type="RefSeq" id="XP_044653936.1">
    <property type="nucleotide sequence ID" value="XM_044798001.1"/>
</dbReference>
<reference evidence="2 3" key="1">
    <citation type="submission" date="2021-01" db="EMBL/GenBank/DDBJ databases">
        <title>Cercospora kikuchii MAFF 305040 whole genome shotgun sequence.</title>
        <authorList>
            <person name="Kashiwa T."/>
            <person name="Suzuki T."/>
        </authorList>
    </citation>
    <scope>NUCLEOTIDE SEQUENCE [LARGE SCALE GENOMIC DNA]</scope>
    <source>
        <strain evidence="2 3">MAFF 305040</strain>
    </source>
</reference>
<dbReference type="Proteomes" id="UP000825890">
    <property type="component" value="Unassembled WGS sequence"/>
</dbReference>